<proteinExistence type="inferred from homology"/>
<accession>A0A0C3BK58</accession>
<evidence type="ECO:0008006" key="7">
    <source>
        <dbReference type="Google" id="ProtNLM"/>
    </source>
</evidence>
<evidence type="ECO:0000259" key="4">
    <source>
        <dbReference type="Pfam" id="PF13193"/>
    </source>
</evidence>
<evidence type="ECO:0000313" key="6">
    <source>
        <dbReference type="Proteomes" id="UP000054166"/>
    </source>
</evidence>
<dbReference type="EMBL" id="KN833022">
    <property type="protein sequence ID" value="KIM77727.1"/>
    <property type="molecule type" value="Genomic_DNA"/>
</dbReference>
<dbReference type="InterPro" id="IPR000873">
    <property type="entry name" value="AMP-dep_synth/lig_dom"/>
</dbReference>
<evidence type="ECO:0000259" key="3">
    <source>
        <dbReference type="Pfam" id="PF00501"/>
    </source>
</evidence>
<dbReference type="InterPro" id="IPR042099">
    <property type="entry name" value="ANL_N_sf"/>
</dbReference>
<dbReference type="AlphaFoldDB" id="A0A0C3BK58"/>
<dbReference type="GO" id="GO:0016405">
    <property type="term" value="F:CoA-ligase activity"/>
    <property type="evidence" value="ECO:0007669"/>
    <property type="project" value="TreeGrafter"/>
</dbReference>
<dbReference type="PANTHER" id="PTHR24096:SF149">
    <property type="entry name" value="AMP-BINDING DOMAIN-CONTAINING PROTEIN-RELATED"/>
    <property type="match status" value="1"/>
</dbReference>
<feature type="domain" description="AMP-dependent synthetase/ligase" evidence="3">
    <location>
        <begin position="33"/>
        <end position="420"/>
    </location>
</feature>
<reference evidence="5 6" key="1">
    <citation type="submission" date="2014-04" db="EMBL/GenBank/DDBJ databases">
        <authorList>
            <consortium name="DOE Joint Genome Institute"/>
            <person name="Kuo A."/>
            <person name="Tarkka M."/>
            <person name="Buscot F."/>
            <person name="Kohler A."/>
            <person name="Nagy L.G."/>
            <person name="Floudas D."/>
            <person name="Copeland A."/>
            <person name="Barry K.W."/>
            <person name="Cichocki N."/>
            <person name="Veneault-Fourrey C."/>
            <person name="LaButti K."/>
            <person name="Lindquist E.A."/>
            <person name="Lipzen A."/>
            <person name="Lundell T."/>
            <person name="Morin E."/>
            <person name="Murat C."/>
            <person name="Sun H."/>
            <person name="Tunlid A."/>
            <person name="Henrissat B."/>
            <person name="Grigoriev I.V."/>
            <person name="Hibbett D.S."/>
            <person name="Martin F."/>
            <person name="Nordberg H.P."/>
            <person name="Cantor M.N."/>
            <person name="Hua S.X."/>
        </authorList>
    </citation>
    <scope>NUCLEOTIDE SEQUENCE [LARGE SCALE GENOMIC DNA]</scope>
    <source>
        <strain evidence="5 6">F 1598</strain>
    </source>
</reference>
<dbReference type="Pfam" id="PF13193">
    <property type="entry name" value="AMP-binding_C"/>
    <property type="match status" value="1"/>
</dbReference>
<comment type="similarity">
    <text evidence="1">Belongs to the ATP-dependent AMP-binding enzyme family.</text>
</comment>
<evidence type="ECO:0000313" key="5">
    <source>
        <dbReference type="EMBL" id="KIM77727.1"/>
    </source>
</evidence>
<dbReference type="InParanoid" id="A0A0C3BK58"/>
<dbReference type="InterPro" id="IPR025110">
    <property type="entry name" value="AMP-bd_C"/>
</dbReference>
<dbReference type="PANTHER" id="PTHR24096">
    <property type="entry name" value="LONG-CHAIN-FATTY-ACID--COA LIGASE"/>
    <property type="match status" value="1"/>
</dbReference>
<sequence length="576" mass="63952">MYLKSMYPDVPNIPAQNIHDIVFHRADQKDWENYTLHIDAATGRKRSYREFHERVMDGATALGSPISVKGLGLQGENGGEIVGILGENSMDYITLIHSLLTITIPFTMFSHYYTPFELARALRLCKATRIFVQPKFLALVEKAAKDVGFPDDCIYIFEGQAKGKRSFGETLRQVRKDSVPRVAVHPAGKDTLAYLIFSSGTSGLPKTVMISHGNLAYSLLQFMVLGTEIAKVYTPPAWLTPEGFPVSLAFLPLHHTYGLHLFCFRSFLSQTTLVLLPQWDVDLALKLIPKYKVTHISLIPSIAHQLVNSPKAKNADFSSLRWVNSGAAYLPQHLARRLTRLVSNVTLTEGYGLSEATIAACSIPSVHGMLGGRAKRVPDSAGILFPGMEARIVREDGSDADTNEPGELWLKGGNIALGYWDNEKANRETFVDEWLKTGDLFLVDGDGTFYFQDRAKDTLKISGMQVAPVEIENTLLAHPDKLIVDATVAGVSGGRTSDEKIPRAWVVLSEVGKQKGEATVVTALDAWTRKNLSKYKRLRGGIEVVDEIPKSPTGKVLRRALQDEYDQRMKRPRTRL</sequence>
<dbReference type="STRING" id="765440.A0A0C3BK58"/>
<dbReference type="InterPro" id="IPR020845">
    <property type="entry name" value="AMP-binding_CS"/>
</dbReference>
<evidence type="ECO:0000256" key="2">
    <source>
        <dbReference type="ARBA" id="ARBA00022598"/>
    </source>
</evidence>
<organism evidence="5 6">
    <name type="scientific">Piloderma croceum (strain F 1598)</name>
    <dbReference type="NCBI Taxonomy" id="765440"/>
    <lineage>
        <taxon>Eukaryota</taxon>
        <taxon>Fungi</taxon>
        <taxon>Dikarya</taxon>
        <taxon>Basidiomycota</taxon>
        <taxon>Agaricomycotina</taxon>
        <taxon>Agaricomycetes</taxon>
        <taxon>Agaricomycetidae</taxon>
        <taxon>Atheliales</taxon>
        <taxon>Atheliaceae</taxon>
        <taxon>Piloderma</taxon>
    </lineage>
</organism>
<gene>
    <name evidence="5" type="ORF">PILCRDRAFT_825169</name>
</gene>
<feature type="domain" description="AMP-binding enzyme C-terminal" evidence="4">
    <location>
        <begin position="470"/>
        <end position="555"/>
    </location>
</feature>
<keyword evidence="6" id="KW-1185">Reference proteome</keyword>
<evidence type="ECO:0000256" key="1">
    <source>
        <dbReference type="ARBA" id="ARBA00006432"/>
    </source>
</evidence>
<reference evidence="6" key="2">
    <citation type="submission" date="2015-01" db="EMBL/GenBank/DDBJ databases">
        <title>Evolutionary Origins and Diversification of the Mycorrhizal Mutualists.</title>
        <authorList>
            <consortium name="DOE Joint Genome Institute"/>
            <consortium name="Mycorrhizal Genomics Consortium"/>
            <person name="Kohler A."/>
            <person name="Kuo A."/>
            <person name="Nagy L.G."/>
            <person name="Floudas D."/>
            <person name="Copeland A."/>
            <person name="Barry K.W."/>
            <person name="Cichocki N."/>
            <person name="Veneault-Fourrey C."/>
            <person name="LaButti K."/>
            <person name="Lindquist E.A."/>
            <person name="Lipzen A."/>
            <person name="Lundell T."/>
            <person name="Morin E."/>
            <person name="Murat C."/>
            <person name="Riley R."/>
            <person name="Ohm R."/>
            <person name="Sun H."/>
            <person name="Tunlid A."/>
            <person name="Henrissat B."/>
            <person name="Grigoriev I.V."/>
            <person name="Hibbett D.S."/>
            <person name="Martin F."/>
        </authorList>
    </citation>
    <scope>NUCLEOTIDE SEQUENCE [LARGE SCALE GENOMIC DNA]</scope>
    <source>
        <strain evidence="6">F 1598</strain>
    </source>
</reference>
<dbReference type="Proteomes" id="UP000054166">
    <property type="component" value="Unassembled WGS sequence"/>
</dbReference>
<keyword evidence="2" id="KW-0436">Ligase</keyword>
<dbReference type="Pfam" id="PF00501">
    <property type="entry name" value="AMP-binding"/>
    <property type="match status" value="1"/>
</dbReference>
<dbReference type="InterPro" id="IPR045851">
    <property type="entry name" value="AMP-bd_C_sf"/>
</dbReference>
<protein>
    <recommendedName>
        <fullName evidence="7">AMP-dependent synthetase/ligase domain-containing protein</fullName>
    </recommendedName>
</protein>
<dbReference type="Gene3D" id="3.40.50.12780">
    <property type="entry name" value="N-terminal domain of ligase-like"/>
    <property type="match status" value="1"/>
</dbReference>
<dbReference type="PROSITE" id="PS00455">
    <property type="entry name" value="AMP_BINDING"/>
    <property type="match status" value="1"/>
</dbReference>
<name>A0A0C3BK58_PILCF</name>
<dbReference type="HOGENOM" id="CLU_000022_59_2_1"/>
<dbReference type="SUPFAM" id="SSF56801">
    <property type="entry name" value="Acetyl-CoA synthetase-like"/>
    <property type="match status" value="1"/>
</dbReference>
<dbReference type="Gene3D" id="3.30.300.30">
    <property type="match status" value="1"/>
</dbReference>
<dbReference type="OrthoDB" id="1898221at2759"/>